<dbReference type="Proteomes" id="UP001153269">
    <property type="component" value="Unassembled WGS sequence"/>
</dbReference>
<protein>
    <submittedName>
        <fullName evidence="2">Uncharacterized protein</fullName>
    </submittedName>
</protein>
<organism evidence="2 3">
    <name type="scientific">Pleuronectes platessa</name>
    <name type="common">European plaice</name>
    <dbReference type="NCBI Taxonomy" id="8262"/>
    <lineage>
        <taxon>Eukaryota</taxon>
        <taxon>Metazoa</taxon>
        <taxon>Chordata</taxon>
        <taxon>Craniata</taxon>
        <taxon>Vertebrata</taxon>
        <taxon>Euteleostomi</taxon>
        <taxon>Actinopterygii</taxon>
        <taxon>Neopterygii</taxon>
        <taxon>Teleostei</taxon>
        <taxon>Neoteleostei</taxon>
        <taxon>Acanthomorphata</taxon>
        <taxon>Carangaria</taxon>
        <taxon>Pleuronectiformes</taxon>
        <taxon>Pleuronectoidei</taxon>
        <taxon>Pleuronectidae</taxon>
        <taxon>Pleuronectes</taxon>
    </lineage>
</organism>
<name>A0A9N7TRM5_PLEPL</name>
<reference evidence="2" key="1">
    <citation type="submission" date="2020-03" db="EMBL/GenBank/DDBJ databases">
        <authorList>
            <person name="Weist P."/>
        </authorList>
    </citation>
    <scope>NUCLEOTIDE SEQUENCE</scope>
</reference>
<feature type="region of interest" description="Disordered" evidence="1">
    <location>
        <begin position="22"/>
        <end position="142"/>
    </location>
</feature>
<dbReference type="EMBL" id="CADEAL010000258">
    <property type="protein sequence ID" value="CAB1417296.1"/>
    <property type="molecule type" value="Genomic_DNA"/>
</dbReference>
<comment type="caution">
    <text evidence="2">The sequence shown here is derived from an EMBL/GenBank/DDBJ whole genome shotgun (WGS) entry which is preliminary data.</text>
</comment>
<feature type="compositionally biased region" description="Basic and acidic residues" evidence="1">
    <location>
        <begin position="46"/>
        <end position="66"/>
    </location>
</feature>
<feature type="compositionally biased region" description="Basic and acidic residues" evidence="1">
    <location>
        <begin position="104"/>
        <end position="129"/>
    </location>
</feature>
<evidence type="ECO:0000256" key="1">
    <source>
        <dbReference type="SAM" id="MobiDB-lite"/>
    </source>
</evidence>
<proteinExistence type="predicted"/>
<accession>A0A9N7TRM5</accession>
<evidence type="ECO:0000313" key="2">
    <source>
        <dbReference type="EMBL" id="CAB1417296.1"/>
    </source>
</evidence>
<sequence length="142" mass="15138">MVAANNAGRAVARFYGLGSCSQPPTTTRETCSAPVSLGLGPHSHLGHREKECADLMMHRKSDEPHSDPGAAIGGHCASVKGPAHSGHEPHPQSPLQRLRRSRPGKTESRRVETECEKLYPLKADGKLDGGTKGLSTEADCHK</sequence>
<evidence type="ECO:0000313" key="3">
    <source>
        <dbReference type="Proteomes" id="UP001153269"/>
    </source>
</evidence>
<keyword evidence="3" id="KW-1185">Reference proteome</keyword>
<gene>
    <name evidence="2" type="ORF">PLEPLA_LOCUS5098</name>
</gene>
<dbReference type="AlphaFoldDB" id="A0A9N7TRM5"/>